<gene>
    <name evidence="6" type="ORF">D7S86_05265</name>
</gene>
<keyword evidence="2 4" id="KW-1133">Transmembrane helix</keyword>
<keyword evidence="3 4" id="KW-0472">Membrane</keyword>
<feature type="transmembrane region" description="Helical" evidence="4">
    <location>
        <begin position="300"/>
        <end position="317"/>
    </location>
</feature>
<feature type="transmembrane region" description="Helical" evidence="4">
    <location>
        <begin position="187"/>
        <end position="206"/>
    </location>
</feature>
<dbReference type="PANTHER" id="PTHR23527">
    <property type="entry name" value="BLL3282 PROTEIN"/>
    <property type="match status" value="1"/>
</dbReference>
<evidence type="ECO:0000256" key="3">
    <source>
        <dbReference type="ARBA" id="ARBA00023136"/>
    </source>
</evidence>
<evidence type="ECO:0000256" key="4">
    <source>
        <dbReference type="SAM" id="Phobius"/>
    </source>
</evidence>
<feature type="transmembrane region" description="Helical" evidence="4">
    <location>
        <begin position="124"/>
        <end position="142"/>
    </location>
</feature>
<feature type="transmembrane region" description="Helical" evidence="4">
    <location>
        <begin position="66"/>
        <end position="87"/>
    </location>
</feature>
<evidence type="ECO:0000313" key="6">
    <source>
        <dbReference type="EMBL" id="RKP59293.1"/>
    </source>
</evidence>
<dbReference type="InterPro" id="IPR011701">
    <property type="entry name" value="MFS"/>
</dbReference>
<dbReference type="GO" id="GO:0022857">
    <property type="term" value="F:transmembrane transporter activity"/>
    <property type="evidence" value="ECO:0007669"/>
    <property type="project" value="InterPro"/>
</dbReference>
<evidence type="ECO:0000313" key="7">
    <source>
        <dbReference type="Proteomes" id="UP000270342"/>
    </source>
</evidence>
<dbReference type="PANTHER" id="PTHR23527:SF1">
    <property type="entry name" value="BLL3282 PROTEIN"/>
    <property type="match status" value="1"/>
</dbReference>
<evidence type="ECO:0000256" key="1">
    <source>
        <dbReference type="ARBA" id="ARBA00022692"/>
    </source>
</evidence>
<evidence type="ECO:0000259" key="5">
    <source>
        <dbReference type="PROSITE" id="PS50850"/>
    </source>
</evidence>
<feature type="transmembrane region" description="Helical" evidence="4">
    <location>
        <begin position="388"/>
        <end position="409"/>
    </location>
</feature>
<feature type="transmembrane region" description="Helical" evidence="4">
    <location>
        <begin position="154"/>
        <end position="175"/>
    </location>
</feature>
<feature type="domain" description="Major facilitator superfamily (MFS) profile" evidence="5">
    <location>
        <begin position="33"/>
        <end position="412"/>
    </location>
</feature>
<keyword evidence="1 4" id="KW-0812">Transmembrane</keyword>
<feature type="transmembrane region" description="Helical" evidence="4">
    <location>
        <begin position="271"/>
        <end position="288"/>
    </location>
</feature>
<keyword evidence="7" id="KW-1185">Reference proteome</keyword>
<organism evidence="6 7">
    <name type="scientific">Pararobbsia silviterrae</name>
    <dbReference type="NCBI Taxonomy" id="1792498"/>
    <lineage>
        <taxon>Bacteria</taxon>
        <taxon>Pseudomonadati</taxon>
        <taxon>Pseudomonadota</taxon>
        <taxon>Betaproteobacteria</taxon>
        <taxon>Burkholderiales</taxon>
        <taxon>Burkholderiaceae</taxon>
        <taxon>Pararobbsia</taxon>
    </lineage>
</organism>
<sequence length="412" mass="42938">MNSGDQAGILSTEKRDARTPALASAVPRYRWVVLMVTWMAFLLSYVDRVAWSSVAAPVGQTMGLAVGMLGAFVTAFYVGYVIANATGGVLTDVIGGRRMLIFALIALGFATFAFGNAQSLEFGIAAQAIMGITAGADYASGLKIISSWFDRDRGIAMGIHATATSLAVIVCNLTVPAISQAYGWQMAFKLLGALTLAWSVVSYFTLRESPNTAARTRITRSDVFALFRNRNLILLAIAGFGGFWGTVGFAAWGNALMTKQFGISPVQTGSILAAFGIGAVVSKPILGLLRDWLSGKAGKYLPIACMGCFAVLLVVFGQCSTPAAFYLLAPVLGAAAFGYTPLLSVLATSAAGKHAAGATAGLANAVWQLGSAAAPMVVGLIYAHTHSFHLALETLAAGPLVGAIVLSFLRMV</sequence>
<name>A0A494YG13_9BURK</name>
<feature type="transmembrane region" description="Helical" evidence="4">
    <location>
        <begin position="232"/>
        <end position="251"/>
    </location>
</feature>
<dbReference type="InterPro" id="IPR036259">
    <property type="entry name" value="MFS_trans_sf"/>
</dbReference>
<protein>
    <submittedName>
        <fullName evidence="6">MFS transporter</fullName>
    </submittedName>
</protein>
<comment type="caution">
    <text evidence="6">The sequence shown here is derived from an EMBL/GenBank/DDBJ whole genome shotgun (WGS) entry which is preliminary data.</text>
</comment>
<feature type="transmembrane region" description="Helical" evidence="4">
    <location>
        <begin position="28"/>
        <end position="46"/>
    </location>
</feature>
<dbReference type="Pfam" id="PF07690">
    <property type="entry name" value="MFS_1"/>
    <property type="match status" value="1"/>
</dbReference>
<evidence type="ECO:0000256" key="2">
    <source>
        <dbReference type="ARBA" id="ARBA00022989"/>
    </source>
</evidence>
<feature type="transmembrane region" description="Helical" evidence="4">
    <location>
        <begin position="323"/>
        <end position="347"/>
    </location>
</feature>
<reference evidence="6 7" key="1">
    <citation type="submission" date="2018-10" db="EMBL/GenBank/DDBJ databases">
        <title>Robbsia sp. DHC34, isolated from soil.</title>
        <authorList>
            <person name="Gao Z.-H."/>
            <person name="Qiu L.-H."/>
        </authorList>
    </citation>
    <scope>NUCLEOTIDE SEQUENCE [LARGE SCALE GENOMIC DNA]</scope>
    <source>
        <strain evidence="6 7">DHC34</strain>
    </source>
</reference>
<accession>A0A494YG13</accession>
<dbReference type="Gene3D" id="1.20.1250.20">
    <property type="entry name" value="MFS general substrate transporter like domains"/>
    <property type="match status" value="2"/>
</dbReference>
<dbReference type="PROSITE" id="PS50850">
    <property type="entry name" value="MFS"/>
    <property type="match status" value="1"/>
</dbReference>
<feature type="transmembrane region" description="Helical" evidence="4">
    <location>
        <begin position="359"/>
        <end position="382"/>
    </location>
</feature>
<dbReference type="InterPro" id="IPR020846">
    <property type="entry name" value="MFS_dom"/>
</dbReference>
<dbReference type="RefSeq" id="WP_121084041.1">
    <property type="nucleotide sequence ID" value="NZ_RBZU01000001.1"/>
</dbReference>
<feature type="transmembrane region" description="Helical" evidence="4">
    <location>
        <begin position="99"/>
        <end position="118"/>
    </location>
</feature>
<dbReference type="Proteomes" id="UP000270342">
    <property type="component" value="Unassembled WGS sequence"/>
</dbReference>
<dbReference type="SUPFAM" id="SSF103473">
    <property type="entry name" value="MFS general substrate transporter"/>
    <property type="match status" value="1"/>
</dbReference>
<proteinExistence type="predicted"/>
<dbReference type="InterPro" id="IPR052952">
    <property type="entry name" value="MFS-Transporter"/>
</dbReference>
<dbReference type="OrthoDB" id="9766638at2"/>
<dbReference type="AlphaFoldDB" id="A0A494YG13"/>
<dbReference type="EMBL" id="RBZU01000001">
    <property type="protein sequence ID" value="RKP59293.1"/>
    <property type="molecule type" value="Genomic_DNA"/>
</dbReference>